<reference evidence="3 4" key="3">
    <citation type="journal article" date="2016" name="Sci. Rep.">
        <title>Genome-wide diversity and gene expression profiling of Babesia microti isolates identify polymorphic genes that mediate host-pathogen interactions.</title>
        <authorList>
            <person name="Silva J.C."/>
            <person name="Cornillot E."/>
            <person name="McCracken C."/>
            <person name="Usmani-Brown S."/>
            <person name="Dwivedi A."/>
            <person name="Ifeonu O.O."/>
            <person name="Crabtree J."/>
            <person name="Gotia H.T."/>
            <person name="Virji A.Z."/>
            <person name="Reynes C."/>
            <person name="Colinge J."/>
            <person name="Kumar V."/>
            <person name="Lawres L."/>
            <person name="Pazzi J.E."/>
            <person name="Pablo J.V."/>
            <person name="Hung C."/>
            <person name="Brancato J."/>
            <person name="Kumari P."/>
            <person name="Orvis J."/>
            <person name="Tretina K."/>
            <person name="Chibucos M."/>
            <person name="Ott S."/>
            <person name="Sadzewicz L."/>
            <person name="Sengamalay N."/>
            <person name="Shetty A.C."/>
            <person name="Su Q."/>
            <person name="Tallon L."/>
            <person name="Fraser C.M."/>
            <person name="Frutos R."/>
            <person name="Molina D.M."/>
            <person name="Krause P.J."/>
            <person name="Ben Mamoun C."/>
        </authorList>
    </citation>
    <scope>NUCLEOTIDE SEQUENCE [LARGE SCALE GENOMIC DNA]</scope>
    <source>
        <strain evidence="3 4">RI</strain>
    </source>
</reference>
<comment type="similarity">
    <text evidence="1">Belongs to the NARF family.</text>
</comment>
<feature type="domain" description="Iron hydrogenase large subunit C-terminal" evidence="2">
    <location>
        <begin position="88"/>
        <end position="195"/>
    </location>
</feature>
<dbReference type="GeneID" id="24424155"/>
<reference evidence="3 4" key="1">
    <citation type="journal article" date="2012" name="Nucleic Acids Res.">
        <title>Sequencing of the smallest Apicomplexan genome from the human pathogen Babesia microti.</title>
        <authorList>
            <person name="Cornillot E."/>
            <person name="Hadj-Kaddour K."/>
            <person name="Dassouli A."/>
            <person name="Noel B."/>
            <person name="Ranwez V."/>
            <person name="Vacherie B."/>
            <person name="Augagneur Y."/>
            <person name="Bres V."/>
            <person name="Duclos A."/>
            <person name="Randazzo S."/>
            <person name="Carcy B."/>
            <person name="Debierre-Grockiego F."/>
            <person name="Delbecq S."/>
            <person name="Moubri-Menage K."/>
            <person name="Shams-Eldin H."/>
            <person name="Usmani-Brown S."/>
            <person name="Bringaud F."/>
            <person name="Wincker P."/>
            <person name="Vivares C.P."/>
            <person name="Schwarz R.T."/>
            <person name="Schetters T.P."/>
            <person name="Krause P.J."/>
            <person name="Gorenflot A."/>
            <person name="Berry V."/>
            <person name="Barbe V."/>
            <person name="Ben Mamoun C."/>
        </authorList>
    </citation>
    <scope>NUCLEOTIDE SEQUENCE [LARGE SCALE GENOMIC DNA]</scope>
    <source>
        <strain evidence="3 4">RI</strain>
    </source>
</reference>
<dbReference type="PANTHER" id="PTHR11615">
    <property type="entry name" value="NITRATE, FORMATE, IRON DEHYDROGENASE"/>
    <property type="match status" value="1"/>
</dbReference>
<organism evidence="3 4">
    <name type="scientific">Babesia microti (strain RI)</name>
    <dbReference type="NCBI Taxonomy" id="1133968"/>
    <lineage>
        <taxon>Eukaryota</taxon>
        <taxon>Sar</taxon>
        <taxon>Alveolata</taxon>
        <taxon>Apicomplexa</taxon>
        <taxon>Aconoidasida</taxon>
        <taxon>Piroplasmida</taxon>
        <taxon>Babesiidae</taxon>
        <taxon>Babesia</taxon>
    </lineage>
</organism>
<dbReference type="KEGG" id="bmic:BMR1_02g01860"/>
<dbReference type="InterPro" id="IPR009016">
    <property type="entry name" value="Fe_hydrogenase"/>
</dbReference>
<dbReference type="VEuPathDB" id="PiroplasmaDB:BMR1_02g01860"/>
<dbReference type="Gene3D" id="3.40.950.10">
    <property type="entry name" value="Fe-only Hydrogenase (Larger Subunit), Chain L, domain 3"/>
    <property type="match status" value="1"/>
</dbReference>
<evidence type="ECO:0000313" key="4">
    <source>
        <dbReference type="Proteomes" id="UP000002899"/>
    </source>
</evidence>
<dbReference type="RefSeq" id="XP_012648138.1">
    <property type="nucleotide sequence ID" value="XM_012792684.1"/>
</dbReference>
<dbReference type="OMA" id="PCTAKIF"/>
<dbReference type="Proteomes" id="UP000002899">
    <property type="component" value="Chromosome II"/>
</dbReference>
<dbReference type="EMBL" id="FO082872">
    <property type="protein sequence ID" value="CCF73529.1"/>
    <property type="molecule type" value="Genomic_DNA"/>
</dbReference>
<name>I7J9Z8_BABMR</name>
<proteinExistence type="inferred from homology"/>
<gene>
    <name evidence="3" type="ORF">BMR1_02g01860</name>
</gene>
<feature type="domain" description="Iron hydrogenase large subunit C-terminal" evidence="2">
    <location>
        <begin position="227"/>
        <end position="447"/>
    </location>
</feature>
<dbReference type="AlphaFoldDB" id="I7J9Z8"/>
<dbReference type="Pfam" id="PF02906">
    <property type="entry name" value="Fe_hyd_lg_C"/>
    <property type="match status" value="2"/>
</dbReference>
<dbReference type="InterPro" id="IPR050340">
    <property type="entry name" value="Cytosolic_Fe-S_CAF"/>
</dbReference>
<dbReference type="Gene3D" id="3.40.50.1780">
    <property type="match status" value="1"/>
</dbReference>
<evidence type="ECO:0000256" key="1">
    <source>
        <dbReference type="ARBA" id="ARBA00006596"/>
    </source>
</evidence>
<evidence type="ECO:0000259" key="2">
    <source>
        <dbReference type="Pfam" id="PF02906"/>
    </source>
</evidence>
<reference evidence="3 4" key="2">
    <citation type="journal article" date="2013" name="PLoS ONE">
        <title>Whole genome mapping and re-organization of the nuclear and mitochondrial genomes of Babesia microti isolates.</title>
        <authorList>
            <person name="Cornillot E."/>
            <person name="Dassouli A."/>
            <person name="Garg A."/>
            <person name="Pachikara N."/>
            <person name="Randazzo S."/>
            <person name="Depoix D."/>
            <person name="Carcy B."/>
            <person name="Delbecq S."/>
            <person name="Frutos R."/>
            <person name="Silva J.C."/>
            <person name="Sutton R."/>
            <person name="Krause P.J."/>
            <person name="Mamoun C.B."/>
        </authorList>
    </citation>
    <scope>NUCLEOTIDE SEQUENCE [LARGE SCALE GENOMIC DNA]</scope>
    <source>
        <strain evidence="3 4">RI</strain>
    </source>
</reference>
<sequence length="510" mass="57355">MGTVKLSGLNDYLHPSPECILPLTKTKKSFEVTPRTDKDVDSVGNQPVKVSLSDCLSCSGCLTSSAPMLENNFYLEVFDKLKGSKCPVLSISTQSLLSLSTMYGLKLTETFLRIKKYFIGKGVKYVFNQSLAEAIQLQESKKEFDKSYKSNTTLICSNCPGWVIYAEKSLDREFLGNMSTIMPLQAIQGLLVKFVVTIRHKMEFNMFKYREIFNPLLLPIININEITPSDIYHLCITPCHDKKLELLRPDLVANYSNLCKLLQIDNDSNSVKTTSLIDGVITTGELEQLLNDDFYNISSVNDELYADSDLLTPVDLESIKSLLGIQQNGVTNDIINSGIMPYDNTEFVHSGGYGEELFKYAAKRYHGKIIDTVKFKNVTNKDFKQATLLTHDNIDNKEIKSCDKPTIKITLATGFRNIANVVSNIKTNLGFNYVELMACPGGCINGGGQIKQLQVDKSYDDRIYVSSDKIPAIIELESWLWLEICRLVDRGRGGLLTMEFKSIKDTRIDW</sequence>
<dbReference type="SUPFAM" id="SSF53920">
    <property type="entry name" value="Fe-only hydrogenase"/>
    <property type="match status" value="1"/>
</dbReference>
<dbReference type="InterPro" id="IPR004108">
    <property type="entry name" value="Fe_hydrogenase_lsu_C"/>
</dbReference>
<accession>I7J9Z8</accession>
<dbReference type="OrthoDB" id="10253113at2759"/>
<evidence type="ECO:0000313" key="3">
    <source>
        <dbReference type="EMBL" id="CCF73529.1"/>
    </source>
</evidence>
<protein>
    <submittedName>
        <fullName evidence="3">Iron only hydrogenase large subunit C-terminal domain</fullName>
    </submittedName>
</protein>
<keyword evidence="4" id="KW-1185">Reference proteome</keyword>